<feature type="region of interest" description="Disordered" evidence="1">
    <location>
        <begin position="34"/>
        <end position="63"/>
    </location>
</feature>
<dbReference type="Proteomes" id="UP000682892">
    <property type="component" value="Unassembled WGS sequence"/>
</dbReference>
<reference evidence="2" key="1">
    <citation type="submission" date="2005-10" db="EMBL/GenBank/DDBJ databases">
        <authorList>
            <person name="Loftus B.J."/>
            <person name="Nene V.M."/>
            <person name="Hannick L.I."/>
            <person name="Bidwell S."/>
            <person name="Haas B."/>
            <person name="Amedeo P."/>
            <person name="Orvis J."/>
            <person name="Wortman J.R."/>
            <person name="White O.R."/>
            <person name="Salzberg S."/>
            <person name="Shumway M."/>
            <person name="Koo H."/>
            <person name="Zhao Y."/>
            <person name="Holmes M."/>
            <person name="Miller J."/>
            <person name="Schatz M."/>
            <person name="Pop M."/>
            <person name="Pai G."/>
            <person name="Utterback T."/>
            <person name="Rogers Y.-H."/>
            <person name="Kravitz S."/>
            <person name="Fraser C.M."/>
        </authorList>
    </citation>
    <scope>NUCLEOTIDE SEQUENCE</scope>
    <source>
        <strain evidence="2">Liverpool</strain>
    </source>
</reference>
<evidence type="ECO:0000256" key="1">
    <source>
        <dbReference type="SAM" id="MobiDB-lite"/>
    </source>
</evidence>
<name>Q177N5_AEDAE</name>
<dbReference type="AlphaFoldDB" id="Q177N5"/>
<proteinExistence type="predicted"/>
<evidence type="ECO:0000313" key="2">
    <source>
        <dbReference type="EMBL" id="EAT42382.1"/>
    </source>
</evidence>
<sequence length="63" mass="6959">MKVLDELKCRKLAASNIQRNQCIDCHDLFCSRKHPASGKCSSPDESKIGQAESILESHPGMCL</sequence>
<dbReference type="PaxDb" id="7159-AAEL006072-PA"/>
<reference evidence="2" key="3">
    <citation type="submission" date="2012-09" db="EMBL/GenBank/DDBJ databases">
        <authorList>
            <consortium name="VectorBase"/>
        </authorList>
    </citation>
    <scope>NUCLEOTIDE SEQUENCE</scope>
    <source>
        <strain evidence="2">Liverpool</strain>
    </source>
</reference>
<protein>
    <submittedName>
        <fullName evidence="2">AAEL006072-PA</fullName>
    </submittedName>
</protein>
<organism evidence="2 3">
    <name type="scientific">Aedes aegypti</name>
    <name type="common">Yellowfever mosquito</name>
    <name type="synonym">Culex aegypti</name>
    <dbReference type="NCBI Taxonomy" id="7159"/>
    <lineage>
        <taxon>Eukaryota</taxon>
        <taxon>Metazoa</taxon>
        <taxon>Ecdysozoa</taxon>
        <taxon>Arthropoda</taxon>
        <taxon>Hexapoda</taxon>
        <taxon>Insecta</taxon>
        <taxon>Pterygota</taxon>
        <taxon>Neoptera</taxon>
        <taxon>Endopterygota</taxon>
        <taxon>Diptera</taxon>
        <taxon>Nematocera</taxon>
        <taxon>Culicoidea</taxon>
        <taxon>Culicidae</taxon>
        <taxon>Culicinae</taxon>
        <taxon>Aedini</taxon>
        <taxon>Aedes</taxon>
        <taxon>Stegomyia</taxon>
    </lineage>
</organism>
<reference evidence="2" key="2">
    <citation type="journal article" date="2007" name="Science">
        <title>Genome sequence of Aedes aegypti, a major arbovirus vector.</title>
        <authorList>
            <person name="Nene V."/>
            <person name="Wortman J.R."/>
            <person name="Lawson D."/>
            <person name="Haas B."/>
            <person name="Kodira C."/>
            <person name="Tu Z.J."/>
            <person name="Loftus B."/>
            <person name="Xi Z."/>
            <person name="Megy K."/>
            <person name="Grabherr M."/>
            <person name="Ren Q."/>
            <person name="Zdobnov E.M."/>
            <person name="Lobo N.F."/>
            <person name="Campbell K.S."/>
            <person name="Brown S.E."/>
            <person name="Bonaldo M.F."/>
            <person name="Zhu J."/>
            <person name="Sinkins S.P."/>
            <person name="Hogenkamp D.G."/>
            <person name="Amedeo P."/>
            <person name="Arensburger P."/>
            <person name="Atkinson P.W."/>
            <person name="Bidwell S."/>
            <person name="Biedler J."/>
            <person name="Birney E."/>
            <person name="Bruggner R.V."/>
            <person name="Costas J."/>
            <person name="Coy M.R."/>
            <person name="Crabtree J."/>
            <person name="Crawford M."/>
            <person name="Debruyn B."/>
            <person name="Decaprio D."/>
            <person name="Eiglmeier K."/>
            <person name="Eisenstadt E."/>
            <person name="El-Dorry H."/>
            <person name="Gelbart W.M."/>
            <person name="Gomes S.L."/>
            <person name="Hammond M."/>
            <person name="Hannick L.I."/>
            <person name="Hogan J.R."/>
            <person name="Holmes M.H."/>
            <person name="Jaffe D."/>
            <person name="Johnston J.S."/>
            <person name="Kennedy R.C."/>
            <person name="Koo H."/>
            <person name="Kravitz S."/>
            <person name="Kriventseva E.V."/>
            <person name="Kulp D."/>
            <person name="Labutti K."/>
            <person name="Lee E."/>
            <person name="Li S."/>
            <person name="Lovin D.D."/>
            <person name="Mao C."/>
            <person name="Mauceli E."/>
            <person name="Menck C.F."/>
            <person name="Miller J.R."/>
            <person name="Montgomery P."/>
            <person name="Mori A."/>
            <person name="Nascimento A.L."/>
            <person name="Naveira H.F."/>
            <person name="Nusbaum C."/>
            <person name="O'leary S."/>
            <person name="Orvis J."/>
            <person name="Pertea M."/>
            <person name="Quesneville H."/>
            <person name="Reidenbach K.R."/>
            <person name="Rogers Y.H."/>
            <person name="Roth C.W."/>
            <person name="Schneider J.R."/>
            <person name="Schatz M."/>
            <person name="Shumway M."/>
            <person name="Stanke M."/>
            <person name="Stinson E.O."/>
            <person name="Tubio J.M."/>
            <person name="Vanzee J.P."/>
            <person name="Verjovski-Almeida S."/>
            <person name="Werner D."/>
            <person name="White O."/>
            <person name="Wyder S."/>
            <person name="Zeng Q."/>
            <person name="Zhao Q."/>
            <person name="Zhao Y."/>
            <person name="Hill C.A."/>
            <person name="Raikhel A.S."/>
            <person name="Soares M.B."/>
            <person name="Knudson D.L."/>
            <person name="Lee N.H."/>
            <person name="Galagan J."/>
            <person name="Salzberg S.L."/>
            <person name="Paulsen I.T."/>
            <person name="Dimopoulos G."/>
            <person name="Collins F.H."/>
            <person name="Birren B."/>
            <person name="Fraser-Liggett C.M."/>
            <person name="Severson D.W."/>
        </authorList>
    </citation>
    <scope>NUCLEOTIDE SEQUENCE [LARGE SCALE GENOMIC DNA]</scope>
    <source>
        <strain evidence="2">Liverpool</strain>
    </source>
</reference>
<accession>Q177N5</accession>
<dbReference type="HOGENOM" id="CLU_2887634_0_0_1"/>
<evidence type="ECO:0000313" key="3">
    <source>
        <dbReference type="Proteomes" id="UP000682892"/>
    </source>
</evidence>
<dbReference type="EMBL" id="CH477373">
    <property type="protein sequence ID" value="EAT42382.1"/>
    <property type="molecule type" value="Genomic_DNA"/>
</dbReference>
<gene>
    <name evidence="2" type="ORF">AaeL_AAEL006072</name>
</gene>